<dbReference type="FunFam" id="3.90.226.10:FF:000109">
    <property type="entry name" value="Enoyl-CoA hydratase, putative"/>
    <property type="match status" value="1"/>
</dbReference>
<reference evidence="14 15" key="1">
    <citation type="submission" date="2024-09" db="EMBL/GenBank/DDBJ databases">
        <title>Genome sequencing and assembly of Phytophthora oleae, isolate VK10A, causative agent of rot of olive drupes.</title>
        <authorList>
            <person name="Conti Taguali S."/>
            <person name="Riolo M."/>
            <person name="La Spada F."/>
            <person name="Cacciola S.O."/>
            <person name="Dionisio G."/>
        </authorList>
    </citation>
    <scope>NUCLEOTIDE SEQUENCE [LARGE SCALE GENOMIC DNA]</scope>
    <source>
        <strain evidence="14 15">VK10A</strain>
    </source>
</reference>
<dbReference type="EC" id="4.1.1.94" evidence="7"/>
<dbReference type="PANTHER" id="PTHR11941:SF27">
    <property type="entry name" value="ETHYLMALONYL-COA DECARBOXYLASE"/>
    <property type="match status" value="1"/>
</dbReference>
<name>A0ABD3FID5_9STRA</name>
<dbReference type="Gene3D" id="3.90.226.10">
    <property type="entry name" value="2-enoyl-CoA Hydratase, Chain A, domain 1"/>
    <property type="match status" value="1"/>
</dbReference>
<evidence type="ECO:0000313" key="14">
    <source>
        <dbReference type="EMBL" id="KAL3666675.1"/>
    </source>
</evidence>
<proteinExistence type="inferred from homology"/>
<comment type="caution">
    <text evidence="14">The sequence shown here is derived from an EMBL/GenBank/DDBJ whole genome shotgun (WGS) entry which is preliminary data.</text>
</comment>
<comment type="catalytic activity">
    <reaction evidence="6">
        <text>(2R)-ethylmalonyl-CoA + H(+) = butanoyl-CoA + CO2</text>
        <dbReference type="Rhea" id="RHEA:59540"/>
        <dbReference type="ChEBI" id="CHEBI:15378"/>
        <dbReference type="ChEBI" id="CHEBI:16526"/>
        <dbReference type="ChEBI" id="CHEBI:57371"/>
        <dbReference type="ChEBI" id="CHEBI:85316"/>
        <dbReference type="EC" id="4.1.1.94"/>
    </reaction>
    <physiologicalReaction direction="left-to-right" evidence="6">
        <dbReference type="Rhea" id="RHEA:59541"/>
    </physiologicalReaction>
</comment>
<comment type="subcellular location">
    <subcellularLocation>
        <location evidence="1">Cytoplasm</location>
        <location evidence="1">Cytosol</location>
    </subcellularLocation>
</comment>
<evidence type="ECO:0000256" key="10">
    <source>
        <dbReference type="ARBA" id="ARBA00042182"/>
    </source>
</evidence>
<evidence type="ECO:0000256" key="8">
    <source>
        <dbReference type="ARBA" id="ARBA00039903"/>
    </source>
</evidence>
<gene>
    <name evidence="14" type="ORF">V7S43_008304</name>
</gene>
<dbReference type="GO" id="GO:0005829">
    <property type="term" value="C:cytosol"/>
    <property type="evidence" value="ECO:0007669"/>
    <property type="project" value="UniProtKB-SubCell"/>
</dbReference>
<evidence type="ECO:0000256" key="13">
    <source>
        <dbReference type="RuleBase" id="RU003707"/>
    </source>
</evidence>
<dbReference type="EMBL" id="JBIMZQ010000016">
    <property type="protein sequence ID" value="KAL3666675.1"/>
    <property type="molecule type" value="Genomic_DNA"/>
</dbReference>
<comment type="function">
    <text evidence="12">Decarboxylates ethylmalonyl-CoA, a potentially toxic metabolite, to form butyryl-CoA, suggesting it might be involved in metabolite proofreading. Acts preferentially on (S)-ethylmalonyl-CoA but also has some activity on the (R)-isomer. Also has methylmalonyl-CoA decarboxylase activity at lower level.</text>
</comment>
<keyword evidence="4" id="KW-0456">Lyase</keyword>
<dbReference type="InterPro" id="IPR029045">
    <property type="entry name" value="ClpP/crotonase-like_dom_sf"/>
</dbReference>
<comment type="catalytic activity">
    <reaction evidence="11">
        <text>(S)-methylmalonyl-CoA + H(+) = propanoyl-CoA + CO2</text>
        <dbReference type="Rhea" id="RHEA:61340"/>
        <dbReference type="ChEBI" id="CHEBI:15378"/>
        <dbReference type="ChEBI" id="CHEBI:16526"/>
        <dbReference type="ChEBI" id="CHEBI:57327"/>
        <dbReference type="ChEBI" id="CHEBI:57392"/>
        <dbReference type="EC" id="4.1.1.94"/>
    </reaction>
    <physiologicalReaction direction="left-to-right" evidence="11">
        <dbReference type="Rhea" id="RHEA:61341"/>
    </physiologicalReaction>
</comment>
<evidence type="ECO:0000256" key="1">
    <source>
        <dbReference type="ARBA" id="ARBA00004514"/>
    </source>
</evidence>
<sequence length="312" mass="33130">MADSGLFTFVTELADDRGALVARSREVLRCLGRSDDHVALYLPFSPSSSTSRVYSPLPEKLQTLKKTAVLEIHSPTARNALSGKMMADLADIVAMLEDPDVNGKLNAVVVRGTGGWFCAGADLRVAQQEMTSPEAGAAMGALMVDTLTRLRRLPLVSVACIEGGAYGGGAELATACDFRVLEAKAVIQFVQVRMGVSPAWGGGARLYKIVGRQEALRLLCTAEKLSAQRALGIKLADFTFDTTTDGADAAICSFVNPFDAIAPAVSHGSKRVINRADDVSLDAVLSYEHDVFKSLWGGPANLEALEGALKKK</sequence>
<evidence type="ECO:0000256" key="2">
    <source>
        <dbReference type="ARBA" id="ARBA00005254"/>
    </source>
</evidence>
<comment type="catalytic activity">
    <reaction evidence="5">
        <text>(2S)-ethylmalonyl-CoA + H(+) = butanoyl-CoA + CO2</text>
        <dbReference type="Rhea" id="RHEA:32131"/>
        <dbReference type="ChEBI" id="CHEBI:15378"/>
        <dbReference type="ChEBI" id="CHEBI:16526"/>
        <dbReference type="ChEBI" id="CHEBI:57371"/>
        <dbReference type="ChEBI" id="CHEBI:60909"/>
        <dbReference type="EC" id="4.1.1.94"/>
    </reaction>
    <physiologicalReaction direction="left-to-right" evidence="5">
        <dbReference type="Rhea" id="RHEA:32132"/>
    </physiologicalReaction>
</comment>
<evidence type="ECO:0000256" key="6">
    <source>
        <dbReference type="ARBA" id="ARBA00036541"/>
    </source>
</evidence>
<keyword evidence="15" id="KW-1185">Reference proteome</keyword>
<evidence type="ECO:0000313" key="15">
    <source>
        <dbReference type="Proteomes" id="UP001632037"/>
    </source>
</evidence>
<protein>
    <recommendedName>
        <fullName evidence="8">Ethylmalonyl-CoA decarboxylase</fullName>
        <ecNumber evidence="7">4.1.1.94</ecNumber>
    </recommendedName>
    <alternativeName>
        <fullName evidence="10">Enoyl-CoA hydratase domain-containing protein 1</fullName>
    </alternativeName>
    <alternativeName>
        <fullName evidence="9">Methylmalonyl-CoA decarboxylase</fullName>
    </alternativeName>
</protein>
<evidence type="ECO:0000256" key="3">
    <source>
        <dbReference type="ARBA" id="ARBA00022490"/>
    </source>
</evidence>
<dbReference type="InterPro" id="IPR018376">
    <property type="entry name" value="Enoyl-CoA_hyd/isom_CS"/>
</dbReference>
<dbReference type="CDD" id="cd06558">
    <property type="entry name" value="crotonase-like"/>
    <property type="match status" value="1"/>
</dbReference>
<evidence type="ECO:0000256" key="4">
    <source>
        <dbReference type="ARBA" id="ARBA00023239"/>
    </source>
</evidence>
<accession>A0ABD3FID5</accession>
<evidence type="ECO:0000256" key="9">
    <source>
        <dbReference type="ARBA" id="ARBA00042052"/>
    </source>
</evidence>
<comment type="similarity">
    <text evidence="2 13">Belongs to the enoyl-CoA hydratase/isomerase family.</text>
</comment>
<evidence type="ECO:0000256" key="12">
    <source>
        <dbReference type="ARBA" id="ARBA00056546"/>
    </source>
</evidence>
<keyword evidence="3" id="KW-0963">Cytoplasm</keyword>
<evidence type="ECO:0000256" key="7">
    <source>
        <dbReference type="ARBA" id="ARBA00038883"/>
    </source>
</evidence>
<organism evidence="14 15">
    <name type="scientific">Phytophthora oleae</name>
    <dbReference type="NCBI Taxonomy" id="2107226"/>
    <lineage>
        <taxon>Eukaryota</taxon>
        <taxon>Sar</taxon>
        <taxon>Stramenopiles</taxon>
        <taxon>Oomycota</taxon>
        <taxon>Peronosporomycetes</taxon>
        <taxon>Peronosporales</taxon>
        <taxon>Peronosporaceae</taxon>
        <taxon>Phytophthora</taxon>
    </lineage>
</organism>
<dbReference type="PANTHER" id="PTHR11941">
    <property type="entry name" value="ENOYL-COA HYDRATASE-RELATED"/>
    <property type="match status" value="1"/>
</dbReference>
<dbReference type="InterPro" id="IPR001753">
    <property type="entry name" value="Enoyl-CoA_hydra/iso"/>
</dbReference>
<evidence type="ECO:0000256" key="11">
    <source>
        <dbReference type="ARBA" id="ARBA00047446"/>
    </source>
</evidence>
<dbReference type="GO" id="GO:0004492">
    <property type="term" value="F:methyl/ethyl malonyl-CoA decarboxylase activity"/>
    <property type="evidence" value="ECO:0007669"/>
    <property type="project" value="UniProtKB-EC"/>
</dbReference>
<dbReference type="PROSITE" id="PS00166">
    <property type="entry name" value="ENOYL_COA_HYDRATASE"/>
    <property type="match status" value="1"/>
</dbReference>
<evidence type="ECO:0000256" key="5">
    <source>
        <dbReference type="ARBA" id="ARBA00036343"/>
    </source>
</evidence>
<dbReference type="Pfam" id="PF00378">
    <property type="entry name" value="ECH_1"/>
    <property type="match status" value="1"/>
</dbReference>
<dbReference type="Proteomes" id="UP001632037">
    <property type="component" value="Unassembled WGS sequence"/>
</dbReference>
<dbReference type="SUPFAM" id="SSF52096">
    <property type="entry name" value="ClpP/crotonase"/>
    <property type="match status" value="1"/>
</dbReference>
<dbReference type="AlphaFoldDB" id="A0ABD3FID5"/>